<evidence type="ECO:0000256" key="1">
    <source>
        <dbReference type="ARBA" id="ARBA00000085"/>
    </source>
</evidence>
<dbReference type="InterPro" id="IPR003661">
    <property type="entry name" value="HisK_dim/P_dom"/>
</dbReference>
<keyword evidence="9" id="KW-0472">Membrane</keyword>
<comment type="catalytic activity">
    <reaction evidence="1">
        <text>ATP + protein L-histidine = ADP + protein N-phospho-L-histidine.</text>
        <dbReference type="EC" id="2.7.13.3"/>
    </reaction>
</comment>
<evidence type="ECO:0000256" key="4">
    <source>
        <dbReference type="ARBA" id="ARBA00022679"/>
    </source>
</evidence>
<feature type="domain" description="Histidine kinase" evidence="10">
    <location>
        <begin position="528"/>
        <end position="740"/>
    </location>
</feature>
<dbReference type="SMART" id="SM00388">
    <property type="entry name" value="HisKA"/>
    <property type="match status" value="1"/>
</dbReference>
<keyword evidence="3" id="KW-0597">Phosphoprotein</keyword>
<feature type="transmembrane region" description="Helical" evidence="9">
    <location>
        <begin position="268"/>
        <end position="287"/>
    </location>
</feature>
<dbReference type="EC" id="2.7.13.3" evidence="2"/>
<name>A0A2L1GML5_9BACT</name>
<feature type="transmembrane region" description="Helical" evidence="9">
    <location>
        <begin position="294"/>
        <end position="312"/>
    </location>
</feature>
<evidence type="ECO:0000313" key="12">
    <source>
        <dbReference type="Proteomes" id="UP000239867"/>
    </source>
</evidence>
<dbReference type="GO" id="GO:0000155">
    <property type="term" value="F:phosphorelay sensor kinase activity"/>
    <property type="evidence" value="ECO:0007669"/>
    <property type="project" value="InterPro"/>
</dbReference>
<evidence type="ECO:0000259" key="10">
    <source>
        <dbReference type="PROSITE" id="PS50109"/>
    </source>
</evidence>
<dbReference type="InterPro" id="IPR003594">
    <property type="entry name" value="HATPase_dom"/>
</dbReference>
<reference evidence="11 12" key="1">
    <citation type="journal article" date="2018" name="MBio">
        <title>Insights into the evolution of host association through the isolation and characterization of a novel human periodontal pathobiont, Desulfobulbus oralis.</title>
        <authorList>
            <person name="Cross K.L."/>
            <person name="Chirania P."/>
            <person name="Xiong W."/>
            <person name="Beall C.J."/>
            <person name="Elkins J.G."/>
            <person name="Giannone R.J."/>
            <person name="Griffen A.L."/>
            <person name="Guss A.M."/>
            <person name="Hettich R.L."/>
            <person name="Joshi S.S."/>
            <person name="Mokrzan E.M."/>
            <person name="Martin R.K."/>
            <person name="Zhulin I.B."/>
            <person name="Leys E.J."/>
            <person name="Podar M."/>
        </authorList>
    </citation>
    <scope>NUCLEOTIDE SEQUENCE [LARGE SCALE GENOMIC DNA]</scope>
    <source>
        <strain evidence="11 12">ORNL</strain>
    </source>
</reference>
<dbReference type="PROSITE" id="PS50109">
    <property type="entry name" value="HIS_KIN"/>
    <property type="match status" value="1"/>
</dbReference>
<dbReference type="PRINTS" id="PR00344">
    <property type="entry name" value="BCTRLSENSOR"/>
</dbReference>
<evidence type="ECO:0000256" key="8">
    <source>
        <dbReference type="ARBA" id="ARBA00023012"/>
    </source>
</evidence>
<dbReference type="PIRSF" id="PIRSF037347">
    <property type="entry name" value="STHK_CHASE2_PAS_prd"/>
    <property type="match status" value="1"/>
</dbReference>
<accession>A0A2L1GML5</accession>
<dbReference type="SMART" id="SM00387">
    <property type="entry name" value="HATPase_c"/>
    <property type="match status" value="1"/>
</dbReference>
<dbReference type="CDD" id="cd00075">
    <property type="entry name" value="HATPase"/>
    <property type="match status" value="1"/>
</dbReference>
<dbReference type="Gene3D" id="1.10.287.130">
    <property type="match status" value="1"/>
</dbReference>
<dbReference type="InterPro" id="IPR004358">
    <property type="entry name" value="Sig_transdc_His_kin-like_C"/>
</dbReference>
<protein>
    <recommendedName>
        <fullName evidence="2">histidine kinase</fullName>
        <ecNumber evidence="2">2.7.13.3</ecNumber>
    </recommendedName>
</protein>
<dbReference type="AlphaFoldDB" id="A0A2L1GML5"/>
<dbReference type="Pfam" id="PF00512">
    <property type="entry name" value="HisKA"/>
    <property type="match status" value="1"/>
</dbReference>
<gene>
    <name evidence="11" type="ORF">CAY53_05080</name>
</gene>
<dbReference type="SUPFAM" id="SSF55874">
    <property type="entry name" value="ATPase domain of HSP90 chaperone/DNA topoisomerase II/histidine kinase"/>
    <property type="match status" value="1"/>
</dbReference>
<dbReference type="GO" id="GO:0007234">
    <property type="term" value="P:osmosensory signaling via phosphorelay pathway"/>
    <property type="evidence" value="ECO:0007669"/>
    <property type="project" value="TreeGrafter"/>
</dbReference>
<proteinExistence type="predicted"/>
<sequence>MRAVLRRSAAPALSLLLLLVLVWSGGRTILVNTGMDLLFRARGAMPPDQRIVIVGVDDATLAAYGRWPLPRRLHAELLGRLAGARALGLDFLFSEAAADDALLSAALASGPPAVLAVAPDGRQGLLKPHSDISGYAGLGHIEAMLSGDGIVRQVRLSPLEEVPLFAVSLASVAGLGKALDTGSHEPRFINFYGPESTFLTLSYRDVLEGKYPDTVFAGRFVLVGAQALGLGDSYITTFTRKTPTPGIEIQATILSNLLNNSFVRPLPWLTPMLIALFALLPLGLWPALGERRNLLCNLLLTVLVLAAALQLLRRHCFFDYLSPLAFLLFTYLFYLCLELFAAVRHILHQTQMIDQELDERLRLVYHAGQGPSAGHCPFSPAGIQEHLKRLQRAAAALRLQHHFLDNLLNRELPPLILWESGSGEPVFANVAFHAFWRACTGQEGGGLPRFQDFGARIPLKPPEDSAAGAGTRSRFDLQVKMPAGTRDFQGTVHRLLAPESGFCGDLALLQDITEIKELERVKDEVVSIVSHEFKQPLTVILGYGQMLMEELEGANRTFAQKICGQAGRLNRMIRDFLDIARLESGRQQIRRLPFSLEHMVAETLESIQSSAGKKGILVIQEASEHTSLYSGDEDLLMHALLNLLDNAVKFSDAGTVVKVVLVEEPERFVLRVVDQGPGIPDAERERIFGKFQRGSRTEKDEGFGLGLHLVHQIIEGHGGSIEALAVPVGATFEIVLPKAAAGEGTQTPLA</sequence>
<dbReference type="SUPFAM" id="SSF47384">
    <property type="entry name" value="Homodimeric domain of signal transducing histidine kinase"/>
    <property type="match status" value="1"/>
</dbReference>
<keyword evidence="6" id="KW-0418">Kinase</keyword>
<dbReference type="GO" id="GO:0000156">
    <property type="term" value="F:phosphorelay response regulator activity"/>
    <property type="evidence" value="ECO:0007669"/>
    <property type="project" value="TreeGrafter"/>
</dbReference>
<keyword evidence="7" id="KW-0067">ATP-binding</keyword>
<evidence type="ECO:0000313" key="11">
    <source>
        <dbReference type="EMBL" id="AVD70931.1"/>
    </source>
</evidence>
<dbReference type="Pfam" id="PF05226">
    <property type="entry name" value="CHASE2"/>
    <property type="match status" value="1"/>
</dbReference>
<dbReference type="InterPro" id="IPR017181">
    <property type="entry name" value="Sig_transdc_His_kin_CHASE2"/>
</dbReference>
<evidence type="ECO:0000256" key="2">
    <source>
        <dbReference type="ARBA" id="ARBA00012438"/>
    </source>
</evidence>
<evidence type="ECO:0000256" key="3">
    <source>
        <dbReference type="ARBA" id="ARBA00022553"/>
    </source>
</evidence>
<feature type="transmembrane region" description="Helical" evidence="9">
    <location>
        <begin position="324"/>
        <end position="343"/>
    </location>
</feature>
<keyword evidence="8" id="KW-0902">Two-component regulatory system</keyword>
<dbReference type="InterPro" id="IPR007890">
    <property type="entry name" value="CHASE2"/>
</dbReference>
<dbReference type="EMBL" id="CP021255">
    <property type="protein sequence ID" value="AVD70931.1"/>
    <property type="molecule type" value="Genomic_DNA"/>
</dbReference>
<dbReference type="PANTHER" id="PTHR42878:SF7">
    <property type="entry name" value="SENSOR HISTIDINE KINASE GLRK"/>
    <property type="match status" value="1"/>
</dbReference>
<dbReference type="Pfam" id="PF02518">
    <property type="entry name" value="HATPase_c"/>
    <property type="match status" value="1"/>
</dbReference>
<keyword evidence="5" id="KW-0547">Nucleotide-binding</keyword>
<evidence type="ECO:0000256" key="5">
    <source>
        <dbReference type="ARBA" id="ARBA00022741"/>
    </source>
</evidence>
<keyword evidence="9" id="KW-1133">Transmembrane helix</keyword>
<dbReference type="InterPro" id="IPR036097">
    <property type="entry name" value="HisK_dim/P_sf"/>
</dbReference>
<dbReference type="InterPro" id="IPR036890">
    <property type="entry name" value="HATPase_C_sf"/>
</dbReference>
<evidence type="ECO:0000256" key="6">
    <source>
        <dbReference type="ARBA" id="ARBA00022777"/>
    </source>
</evidence>
<keyword evidence="9" id="KW-0812">Transmembrane</keyword>
<dbReference type="PANTHER" id="PTHR42878">
    <property type="entry name" value="TWO-COMPONENT HISTIDINE KINASE"/>
    <property type="match status" value="1"/>
</dbReference>
<dbReference type="KEGG" id="deo:CAY53_05080"/>
<dbReference type="SMART" id="SM01080">
    <property type="entry name" value="CHASE2"/>
    <property type="match status" value="1"/>
</dbReference>
<evidence type="ECO:0000256" key="7">
    <source>
        <dbReference type="ARBA" id="ARBA00022840"/>
    </source>
</evidence>
<dbReference type="CDD" id="cd00082">
    <property type="entry name" value="HisKA"/>
    <property type="match status" value="1"/>
</dbReference>
<keyword evidence="4" id="KW-0808">Transferase</keyword>
<dbReference type="RefSeq" id="WP_104936211.1">
    <property type="nucleotide sequence ID" value="NZ_CP021255.1"/>
</dbReference>
<dbReference type="InterPro" id="IPR005467">
    <property type="entry name" value="His_kinase_dom"/>
</dbReference>
<dbReference type="Gene3D" id="3.30.565.10">
    <property type="entry name" value="Histidine kinase-like ATPase, C-terminal domain"/>
    <property type="match status" value="1"/>
</dbReference>
<dbReference type="GO" id="GO:0030295">
    <property type="term" value="F:protein kinase activator activity"/>
    <property type="evidence" value="ECO:0007669"/>
    <property type="project" value="TreeGrafter"/>
</dbReference>
<keyword evidence="12" id="KW-1185">Reference proteome</keyword>
<dbReference type="OrthoDB" id="9813151at2"/>
<dbReference type="Proteomes" id="UP000239867">
    <property type="component" value="Chromosome"/>
</dbReference>
<organism evidence="11 12">
    <name type="scientific">Desulfobulbus oralis</name>
    <dbReference type="NCBI Taxonomy" id="1986146"/>
    <lineage>
        <taxon>Bacteria</taxon>
        <taxon>Pseudomonadati</taxon>
        <taxon>Thermodesulfobacteriota</taxon>
        <taxon>Desulfobulbia</taxon>
        <taxon>Desulfobulbales</taxon>
        <taxon>Desulfobulbaceae</taxon>
        <taxon>Desulfobulbus</taxon>
    </lineage>
</organism>
<dbReference type="InterPro" id="IPR050351">
    <property type="entry name" value="BphY/WalK/GraS-like"/>
</dbReference>
<evidence type="ECO:0000256" key="9">
    <source>
        <dbReference type="SAM" id="Phobius"/>
    </source>
</evidence>
<dbReference type="GO" id="GO:0005524">
    <property type="term" value="F:ATP binding"/>
    <property type="evidence" value="ECO:0007669"/>
    <property type="project" value="UniProtKB-KW"/>
</dbReference>